<protein>
    <submittedName>
        <fullName evidence="1">Uncharacterized protein</fullName>
    </submittedName>
</protein>
<gene>
    <name evidence="1" type="ORF">Zmor_023842</name>
</gene>
<name>A0AA38HZY9_9CUCU</name>
<evidence type="ECO:0000313" key="1">
    <source>
        <dbReference type="EMBL" id="KAJ3646247.1"/>
    </source>
</evidence>
<reference evidence="1" key="1">
    <citation type="journal article" date="2023" name="G3 (Bethesda)">
        <title>Whole genome assemblies of Zophobas morio and Tenebrio molitor.</title>
        <authorList>
            <person name="Kaur S."/>
            <person name="Stinson S.A."/>
            <person name="diCenzo G.C."/>
        </authorList>
    </citation>
    <scope>NUCLEOTIDE SEQUENCE</scope>
    <source>
        <strain evidence="1">QUZm001</strain>
    </source>
</reference>
<keyword evidence="2" id="KW-1185">Reference proteome</keyword>
<evidence type="ECO:0000313" key="2">
    <source>
        <dbReference type="Proteomes" id="UP001168821"/>
    </source>
</evidence>
<accession>A0AA38HZY9</accession>
<dbReference type="AlphaFoldDB" id="A0AA38HZY9"/>
<proteinExistence type="predicted"/>
<dbReference type="EMBL" id="JALNTZ010000007">
    <property type="protein sequence ID" value="KAJ3646247.1"/>
    <property type="molecule type" value="Genomic_DNA"/>
</dbReference>
<comment type="caution">
    <text evidence="1">The sequence shown here is derived from an EMBL/GenBank/DDBJ whole genome shotgun (WGS) entry which is preliminary data.</text>
</comment>
<dbReference type="Proteomes" id="UP001168821">
    <property type="component" value="Unassembled WGS sequence"/>
</dbReference>
<organism evidence="1 2">
    <name type="scientific">Zophobas morio</name>
    <dbReference type="NCBI Taxonomy" id="2755281"/>
    <lineage>
        <taxon>Eukaryota</taxon>
        <taxon>Metazoa</taxon>
        <taxon>Ecdysozoa</taxon>
        <taxon>Arthropoda</taxon>
        <taxon>Hexapoda</taxon>
        <taxon>Insecta</taxon>
        <taxon>Pterygota</taxon>
        <taxon>Neoptera</taxon>
        <taxon>Endopterygota</taxon>
        <taxon>Coleoptera</taxon>
        <taxon>Polyphaga</taxon>
        <taxon>Cucujiformia</taxon>
        <taxon>Tenebrionidae</taxon>
        <taxon>Zophobas</taxon>
    </lineage>
</organism>
<sequence>MEPNYLKINEIDYEWRIRGVARTDRVDVNTKRKNLRRRLRQDQSRPTIAYTTSQFVFQDEKKDVAATIAEIRELLKQFDASRVKANRRLQTRINRVLGRIGRFCADPASGYGDEAAAYKLDNTLIVVAFDETRLEIIDAASSEGRSDDADVRGAVQKYHQCTNGELPLMVNR</sequence>